<dbReference type="Gene3D" id="4.10.830.40">
    <property type="match status" value="1"/>
</dbReference>
<dbReference type="SUPFAM" id="SSF57845">
    <property type="entry name" value="B-box zinc-binding domain"/>
    <property type="match status" value="1"/>
</dbReference>
<dbReference type="Pfam" id="PF25600">
    <property type="entry name" value="TRIM_CC"/>
    <property type="match status" value="1"/>
</dbReference>
<dbReference type="AlphaFoldDB" id="A0ABD1KCR1"/>
<dbReference type="InterPro" id="IPR017907">
    <property type="entry name" value="Znf_RING_CS"/>
</dbReference>
<dbReference type="PANTHER" id="PTHR25465">
    <property type="entry name" value="B-BOX DOMAIN CONTAINING"/>
    <property type="match status" value="1"/>
</dbReference>
<dbReference type="Pfam" id="PF15227">
    <property type="entry name" value="zf-C3HC4_4"/>
    <property type="match status" value="1"/>
</dbReference>
<evidence type="ECO:0000256" key="2">
    <source>
        <dbReference type="ARBA" id="ARBA00022771"/>
    </source>
</evidence>
<dbReference type="PANTHER" id="PTHR25465:SF5">
    <property type="entry name" value="E3 UBIQUITIN_ISG15 LIGASE TRIM25-RELATED"/>
    <property type="match status" value="1"/>
</dbReference>
<accession>A0ABD1KCR1</accession>
<reference evidence="8 9" key="1">
    <citation type="submission" date="2024-09" db="EMBL/GenBank/DDBJ databases">
        <title>A chromosome-level genome assembly of Gray's grenadier anchovy, Coilia grayii.</title>
        <authorList>
            <person name="Fu Z."/>
        </authorList>
    </citation>
    <scope>NUCLEOTIDE SEQUENCE [LARGE SCALE GENOMIC DNA]</scope>
    <source>
        <strain evidence="8">G4</strain>
        <tissue evidence="8">Muscle</tissue>
    </source>
</reference>
<feature type="coiled-coil region" evidence="5">
    <location>
        <begin position="270"/>
        <end position="300"/>
    </location>
</feature>
<comment type="caution">
    <text evidence="8">The sequence shown here is derived from an EMBL/GenBank/DDBJ whole genome shotgun (WGS) entry which is preliminary data.</text>
</comment>
<gene>
    <name evidence="8" type="ORF">ACEWY4_006181</name>
</gene>
<keyword evidence="3" id="KW-0862">Zinc</keyword>
<dbReference type="PROSITE" id="PS50089">
    <property type="entry name" value="ZF_RING_2"/>
    <property type="match status" value="1"/>
</dbReference>
<keyword evidence="2 4" id="KW-0863">Zinc-finger</keyword>
<evidence type="ECO:0000256" key="3">
    <source>
        <dbReference type="ARBA" id="ARBA00022833"/>
    </source>
</evidence>
<evidence type="ECO:0000313" key="9">
    <source>
        <dbReference type="Proteomes" id="UP001591681"/>
    </source>
</evidence>
<dbReference type="Pfam" id="PF00643">
    <property type="entry name" value="zf-B_box"/>
    <property type="match status" value="1"/>
</dbReference>
<keyword evidence="9" id="KW-1185">Reference proteome</keyword>
<evidence type="ECO:0000313" key="8">
    <source>
        <dbReference type="EMBL" id="KAL2096974.1"/>
    </source>
</evidence>
<protein>
    <recommendedName>
        <fullName evidence="10">E3 ubiquitin/ISG15 ligase TRIM25-like</fullName>
    </recommendedName>
</protein>
<dbReference type="PROSITE" id="PS50119">
    <property type="entry name" value="ZF_BBOX"/>
    <property type="match status" value="1"/>
</dbReference>
<evidence type="ECO:0000259" key="6">
    <source>
        <dbReference type="PROSITE" id="PS50089"/>
    </source>
</evidence>
<feature type="coiled-coil region" evidence="5">
    <location>
        <begin position="194"/>
        <end position="225"/>
    </location>
</feature>
<dbReference type="EMBL" id="JBHFQA010000006">
    <property type="protein sequence ID" value="KAL2096974.1"/>
    <property type="molecule type" value="Genomic_DNA"/>
</dbReference>
<dbReference type="InterPro" id="IPR001841">
    <property type="entry name" value="Znf_RING"/>
</dbReference>
<dbReference type="InterPro" id="IPR013083">
    <property type="entry name" value="Znf_RING/FYVE/PHD"/>
</dbReference>
<evidence type="ECO:0000256" key="5">
    <source>
        <dbReference type="SAM" id="Coils"/>
    </source>
</evidence>
<dbReference type="Gene3D" id="3.30.40.10">
    <property type="entry name" value="Zinc/RING finger domain, C3HC4 (zinc finger)"/>
    <property type="match status" value="1"/>
</dbReference>
<dbReference type="GO" id="GO:0008270">
    <property type="term" value="F:zinc ion binding"/>
    <property type="evidence" value="ECO:0007669"/>
    <property type="project" value="UniProtKB-KW"/>
</dbReference>
<dbReference type="CDD" id="cd19769">
    <property type="entry name" value="Bbox2_TRIM16-like"/>
    <property type="match status" value="1"/>
</dbReference>
<name>A0ABD1KCR1_9TELE</name>
<dbReference type="Proteomes" id="UP001591681">
    <property type="component" value="Unassembled WGS sequence"/>
</dbReference>
<dbReference type="SMART" id="SM00184">
    <property type="entry name" value="RING"/>
    <property type="match status" value="1"/>
</dbReference>
<dbReference type="InterPro" id="IPR051051">
    <property type="entry name" value="E3_ubiq-ligase_TRIM/RNF"/>
</dbReference>
<evidence type="ECO:0000256" key="1">
    <source>
        <dbReference type="ARBA" id="ARBA00022723"/>
    </source>
</evidence>
<sequence length="374" mass="42974">MEKQLNFSGEHEFVKCRICLDFLRDPVTLLCGHNYCMDCINGCWDQGDQKGVYSCPQCRRTFPSRPVLNKNDVFAEVVDKIRKTSIQAEVHDHCHAGFGDVECDSCSGRKRKAVKSCLVCLVSYCETHLQLHDELFSGKRHNVVDATGQLEERICHQHNKLLEIFCRTDQTCVCLCCLIDNHKGHDTVAAGAERGEKEEQLENTQKELEESIQGREKEVHTLRKALDTLKSSAQTAVQESERMFTEVMRSIERRRCGVAELIRAQEWAEVRRAEGLLKTLEQEIAELKRRYAELEDLSQTQDHIHFLQTFNSIRDPPQPKDFFSIQVNPSISLEAVRKSISALKEELQTFLNWEIQEMSAPGLLHIYIPTVLRI</sequence>
<feature type="domain" description="RING-type" evidence="6">
    <location>
        <begin position="16"/>
        <end position="59"/>
    </location>
</feature>
<dbReference type="PROSITE" id="PS00518">
    <property type="entry name" value="ZF_RING_1"/>
    <property type="match status" value="1"/>
</dbReference>
<organism evidence="8 9">
    <name type="scientific">Coilia grayii</name>
    <name type="common">Gray's grenadier anchovy</name>
    <dbReference type="NCBI Taxonomy" id="363190"/>
    <lineage>
        <taxon>Eukaryota</taxon>
        <taxon>Metazoa</taxon>
        <taxon>Chordata</taxon>
        <taxon>Craniata</taxon>
        <taxon>Vertebrata</taxon>
        <taxon>Euteleostomi</taxon>
        <taxon>Actinopterygii</taxon>
        <taxon>Neopterygii</taxon>
        <taxon>Teleostei</taxon>
        <taxon>Clupei</taxon>
        <taxon>Clupeiformes</taxon>
        <taxon>Clupeoidei</taxon>
        <taxon>Engraulidae</taxon>
        <taxon>Coilinae</taxon>
        <taxon>Coilia</taxon>
    </lineage>
</organism>
<dbReference type="InterPro" id="IPR000315">
    <property type="entry name" value="Znf_B-box"/>
</dbReference>
<dbReference type="SUPFAM" id="SSF57850">
    <property type="entry name" value="RING/U-box"/>
    <property type="match status" value="1"/>
</dbReference>
<dbReference type="Gene3D" id="3.30.160.60">
    <property type="entry name" value="Classic Zinc Finger"/>
    <property type="match status" value="1"/>
</dbReference>
<evidence type="ECO:0008006" key="10">
    <source>
        <dbReference type="Google" id="ProtNLM"/>
    </source>
</evidence>
<feature type="domain" description="B box-type" evidence="7">
    <location>
        <begin position="150"/>
        <end position="190"/>
    </location>
</feature>
<dbReference type="InterPro" id="IPR058030">
    <property type="entry name" value="TRIM8/14/16/25/29/45/65_CC"/>
</dbReference>
<evidence type="ECO:0000256" key="4">
    <source>
        <dbReference type="PROSITE-ProRule" id="PRU00024"/>
    </source>
</evidence>
<keyword evidence="1" id="KW-0479">Metal-binding</keyword>
<keyword evidence="5" id="KW-0175">Coiled coil</keyword>
<evidence type="ECO:0000259" key="7">
    <source>
        <dbReference type="PROSITE" id="PS50119"/>
    </source>
</evidence>
<proteinExistence type="predicted"/>